<protein>
    <submittedName>
        <fullName evidence="2">Asp23/Gls24 family envelope stress response protein</fullName>
    </submittedName>
</protein>
<name>A0ABS9LCG0_9MICC</name>
<evidence type="ECO:0000313" key="3">
    <source>
        <dbReference type="Proteomes" id="UP001165368"/>
    </source>
</evidence>
<reference evidence="2" key="1">
    <citation type="submission" date="2022-01" db="EMBL/GenBank/DDBJ databases">
        <authorList>
            <person name="Jo J.-H."/>
            <person name="Im W.-T."/>
        </authorList>
    </citation>
    <scope>NUCLEOTIDE SEQUENCE</scope>
    <source>
        <strain evidence="2">I2-34</strain>
    </source>
</reference>
<gene>
    <name evidence="2" type="ORF">LVY72_20970</name>
</gene>
<comment type="similarity">
    <text evidence="1">Belongs to the asp23 family.</text>
</comment>
<dbReference type="EMBL" id="JAKLTQ010000024">
    <property type="protein sequence ID" value="MCG2624368.1"/>
    <property type="molecule type" value="Genomic_DNA"/>
</dbReference>
<sequence>MNAPAAHAGSLPDAGDLDSRGRTVLDQKVVEKIASQVAGEESFAGGASGGFLGIGAHADFAARPQASVELAGNIAALRVEVGLLYPVPLRQATEQLRRRISERVTALTGVQVRQVDITVSWLKPAAESTGRRRLL</sequence>
<dbReference type="Proteomes" id="UP001165368">
    <property type="component" value="Unassembled WGS sequence"/>
</dbReference>
<organism evidence="2 3">
    <name type="scientific">Arthrobacter hankyongi</name>
    <dbReference type="NCBI Taxonomy" id="2904801"/>
    <lineage>
        <taxon>Bacteria</taxon>
        <taxon>Bacillati</taxon>
        <taxon>Actinomycetota</taxon>
        <taxon>Actinomycetes</taxon>
        <taxon>Micrococcales</taxon>
        <taxon>Micrococcaceae</taxon>
        <taxon>Arthrobacter</taxon>
    </lineage>
</organism>
<proteinExistence type="inferred from homology"/>
<accession>A0ABS9LCG0</accession>
<dbReference type="Pfam" id="PF03780">
    <property type="entry name" value="Asp23"/>
    <property type="match status" value="1"/>
</dbReference>
<dbReference type="RefSeq" id="WP_237826171.1">
    <property type="nucleotide sequence ID" value="NZ_JAKLTQ010000024.1"/>
</dbReference>
<dbReference type="InterPro" id="IPR005531">
    <property type="entry name" value="Asp23"/>
</dbReference>
<keyword evidence="3" id="KW-1185">Reference proteome</keyword>
<evidence type="ECO:0000313" key="2">
    <source>
        <dbReference type="EMBL" id="MCG2624368.1"/>
    </source>
</evidence>
<comment type="caution">
    <text evidence="2">The sequence shown here is derived from an EMBL/GenBank/DDBJ whole genome shotgun (WGS) entry which is preliminary data.</text>
</comment>
<evidence type="ECO:0000256" key="1">
    <source>
        <dbReference type="ARBA" id="ARBA00005721"/>
    </source>
</evidence>